<dbReference type="CDD" id="cd17535">
    <property type="entry name" value="REC_NarL-like"/>
    <property type="match status" value="1"/>
</dbReference>
<proteinExistence type="predicted"/>
<sequence>MTKTLLKEDSRAKVKLLLVDDHSVVRMGIRQALADEFSCLECANAAEARIKLREHNPGISVVDLSLPDEDGLSLIQALHQQAGPPLGIVVFSRHRDAGIIYRALELGASAYINKRSSIRELRKGLHAVSHHEHYLCPTSRQALDEVGSLPTPIRIDQLTQREMALIRAISEGLCANGLAKRFNISTNTVGNHRRNIMKKLGVTRLSELYRLAMELELPHN</sequence>
<feature type="domain" description="HTH luxR-type" evidence="4">
    <location>
        <begin position="151"/>
        <end position="216"/>
    </location>
</feature>
<dbReference type="Pfam" id="PF00196">
    <property type="entry name" value="GerE"/>
    <property type="match status" value="1"/>
</dbReference>
<evidence type="ECO:0000256" key="2">
    <source>
        <dbReference type="ARBA" id="ARBA00023125"/>
    </source>
</evidence>
<accession>A0ABT1G511</accession>
<evidence type="ECO:0000313" key="6">
    <source>
        <dbReference type="EMBL" id="MCP1726384.1"/>
    </source>
</evidence>
<evidence type="ECO:0000256" key="3">
    <source>
        <dbReference type="PROSITE-ProRule" id="PRU00169"/>
    </source>
</evidence>
<dbReference type="GO" id="GO:0003677">
    <property type="term" value="F:DNA binding"/>
    <property type="evidence" value="ECO:0007669"/>
    <property type="project" value="UniProtKB-KW"/>
</dbReference>
<dbReference type="CDD" id="cd06170">
    <property type="entry name" value="LuxR_C_like"/>
    <property type="match status" value="1"/>
</dbReference>
<dbReference type="SMART" id="SM00448">
    <property type="entry name" value="REC"/>
    <property type="match status" value="1"/>
</dbReference>
<dbReference type="SUPFAM" id="SSF52172">
    <property type="entry name" value="CheY-like"/>
    <property type="match status" value="1"/>
</dbReference>
<name>A0ABT1G511_9GAMM</name>
<keyword evidence="7" id="KW-1185">Reference proteome</keyword>
<comment type="caution">
    <text evidence="6">The sequence shown here is derived from an EMBL/GenBank/DDBJ whole genome shotgun (WGS) entry which is preliminary data.</text>
</comment>
<protein>
    <submittedName>
        <fullName evidence="6">DNA-binding NarL/FixJ family response regulator</fullName>
    </submittedName>
</protein>
<evidence type="ECO:0000259" key="5">
    <source>
        <dbReference type="PROSITE" id="PS50110"/>
    </source>
</evidence>
<feature type="modified residue" description="4-aspartylphosphate" evidence="3">
    <location>
        <position position="63"/>
    </location>
</feature>
<evidence type="ECO:0000313" key="7">
    <source>
        <dbReference type="Proteomes" id="UP001523550"/>
    </source>
</evidence>
<dbReference type="InterPro" id="IPR001789">
    <property type="entry name" value="Sig_transdc_resp-reg_receiver"/>
</dbReference>
<dbReference type="RefSeq" id="WP_253444587.1">
    <property type="nucleotide sequence ID" value="NZ_JALJYF010000001.1"/>
</dbReference>
<dbReference type="SMART" id="SM00421">
    <property type="entry name" value="HTH_LUXR"/>
    <property type="match status" value="1"/>
</dbReference>
<organism evidence="6 7">
    <name type="scientific">Natronospira proteinivora</name>
    <dbReference type="NCBI Taxonomy" id="1807133"/>
    <lineage>
        <taxon>Bacteria</taxon>
        <taxon>Pseudomonadati</taxon>
        <taxon>Pseudomonadota</taxon>
        <taxon>Gammaproteobacteria</taxon>
        <taxon>Natronospirales</taxon>
        <taxon>Natronospiraceae</taxon>
        <taxon>Natronospira</taxon>
    </lineage>
</organism>
<dbReference type="Gene3D" id="3.40.50.2300">
    <property type="match status" value="1"/>
</dbReference>
<dbReference type="EMBL" id="JALJYF010000001">
    <property type="protein sequence ID" value="MCP1726384.1"/>
    <property type="molecule type" value="Genomic_DNA"/>
</dbReference>
<keyword evidence="1 3" id="KW-0597">Phosphoprotein</keyword>
<dbReference type="PROSITE" id="PS50043">
    <property type="entry name" value="HTH_LUXR_2"/>
    <property type="match status" value="1"/>
</dbReference>
<dbReference type="Pfam" id="PF00072">
    <property type="entry name" value="Response_reg"/>
    <property type="match status" value="1"/>
</dbReference>
<dbReference type="PRINTS" id="PR00038">
    <property type="entry name" value="HTHLUXR"/>
</dbReference>
<dbReference type="PROSITE" id="PS50110">
    <property type="entry name" value="RESPONSE_REGULATORY"/>
    <property type="match status" value="1"/>
</dbReference>
<dbReference type="InterPro" id="IPR000792">
    <property type="entry name" value="Tscrpt_reg_LuxR_C"/>
</dbReference>
<dbReference type="InterPro" id="IPR016032">
    <property type="entry name" value="Sig_transdc_resp-reg_C-effctor"/>
</dbReference>
<dbReference type="SUPFAM" id="SSF46894">
    <property type="entry name" value="C-terminal effector domain of the bipartite response regulators"/>
    <property type="match status" value="1"/>
</dbReference>
<evidence type="ECO:0000259" key="4">
    <source>
        <dbReference type="PROSITE" id="PS50043"/>
    </source>
</evidence>
<dbReference type="Gene3D" id="1.10.10.10">
    <property type="entry name" value="Winged helix-like DNA-binding domain superfamily/Winged helix DNA-binding domain"/>
    <property type="match status" value="1"/>
</dbReference>
<gene>
    <name evidence="6" type="ORF">J2T60_000349</name>
</gene>
<dbReference type="InterPro" id="IPR036388">
    <property type="entry name" value="WH-like_DNA-bd_sf"/>
</dbReference>
<dbReference type="PANTHER" id="PTHR43214">
    <property type="entry name" value="TWO-COMPONENT RESPONSE REGULATOR"/>
    <property type="match status" value="1"/>
</dbReference>
<dbReference type="InterPro" id="IPR039420">
    <property type="entry name" value="WalR-like"/>
</dbReference>
<dbReference type="PANTHER" id="PTHR43214:SF17">
    <property type="entry name" value="TRANSCRIPTIONAL REGULATORY PROTEIN RCSB"/>
    <property type="match status" value="1"/>
</dbReference>
<dbReference type="InterPro" id="IPR058245">
    <property type="entry name" value="NreC/VraR/RcsB-like_REC"/>
</dbReference>
<dbReference type="Proteomes" id="UP001523550">
    <property type="component" value="Unassembled WGS sequence"/>
</dbReference>
<evidence type="ECO:0000256" key="1">
    <source>
        <dbReference type="ARBA" id="ARBA00022553"/>
    </source>
</evidence>
<dbReference type="InterPro" id="IPR011006">
    <property type="entry name" value="CheY-like_superfamily"/>
</dbReference>
<keyword evidence="2 6" id="KW-0238">DNA-binding</keyword>
<feature type="domain" description="Response regulatory" evidence="5">
    <location>
        <begin position="15"/>
        <end position="129"/>
    </location>
</feature>
<reference evidence="6 7" key="1">
    <citation type="submission" date="2022-03" db="EMBL/GenBank/DDBJ databases">
        <title>Genomic Encyclopedia of Type Strains, Phase III (KMG-III): the genomes of soil and plant-associated and newly described type strains.</title>
        <authorList>
            <person name="Whitman W."/>
        </authorList>
    </citation>
    <scope>NUCLEOTIDE SEQUENCE [LARGE SCALE GENOMIC DNA]</scope>
    <source>
        <strain evidence="6 7">BSker1</strain>
    </source>
</reference>